<evidence type="ECO:0000256" key="1">
    <source>
        <dbReference type="SAM" id="MobiDB-lite"/>
    </source>
</evidence>
<dbReference type="Proteomes" id="UP000747542">
    <property type="component" value="Unassembled WGS sequence"/>
</dbReference>
<evidence type="ECO:0000313" key="3">
    <source>
        <dbReference type="Proteomes" id="UP000747542"/>
    </source>
</evidence>
<feature type="region of interest" description="Disordered" evidence="1">
    <location>
        <begin position="253"/>
        <end position="349"/>
    </location>
</feature>
<feature type="compositionally biased region" description="Polar residues" evidence="1">
    <location>
        <begin position="260"/>
        <end position="272"/>
    </location>
</feature>
<sequence>MDMDVIGDFRYADDEFKDPDDNLSGPLQRLSTQALALSGASGMGTGGPPGVHGIEGGGEGGVPEDHDLFEEMCAHRCQDMNEFDDMWSDKEKEITFNQESLQSNNDKEKEPGSSSEEEEEEEFNTGLRSGETKMEVDQDDWAEVFDKRSSGGEGGSSSEPANPWQSAPMADTSDNSGWADFGGNVFSGAPTVDAFGQTHKVEKEGFAADFTNVFGPTVAQQDSSNSVFGETTSNQGAFKADFSNVNFDSAFETNCDDQKNTVPPTGEPQNSKLAAAVSEGESGKEDQESNDDDLIDNFNFLSSRGLLKKSEGSSEAGTTDPVDNKSEALSGDHHTLQEEEPVAETPSQS</sequence>
<dbReference type="EMBL" id="JAHLQT010026473">
    <property type="protein sequence ID" value="KAG7163428.1"/>
    <property type="molecule type" value="Genomic_DNA"/>
</dbReference>
<keyword evidence="3" id="KW-1185">Reference proteome</keyword>
<comment type="caution">
    <text evidence="2">The sequence shown here is derived from an EMBL/GenBank/DDBJ whole genome shotgun (WGS) entry which is preliminary data.</text>
</comment>
<name>A0A8J5JWA2_HOMAM</name>
<reference evidence="2" key="1">
    <citation type="journal article" date="2021" name="Sci. Adv.">
        <title>The American lobster genome reveals insights on longevity, neural, and immune adaptations.</title>
        <authorList>
            <person name="Polinski J.M."/>
            <person name="Zimin A.V."/>
            <person name="Clark K.F."/>
            <person name="Kohn A.B."/>
            <person name="Sadowski N."/>
            <person name="Timp W."/>
            <person name="Ptitsyn A."/>
            <person name="Khanna P."/>
            <person name="Romanova D.Y."/>
            <person name="Williams P."/>
            <person name="Greenwood S.J."/>
            <person name="Moroz L.L."/>
            <person name="Walt D.R."/>
            <person name="Bodnar A.G."/>
        </authorList>
    </citation>
    <scope>NUCLEOTIDE SEQUENCE</scope>
    <source>
        <strain evidence="2">GMGI-L3</strain>
    </source>
</reference>
<feature type="compositionally biased region" description="Polar residues" evidence="1">
    <location>
        <begin position="95"/>
        <end position="104"/>
    </location>
</feature>
<dbReference type="AlphaFoldDB" id="A0A8J5JWA2"/>
<evidence type="ECO:0000313" key="2">
    <source>
        <dbReference type="EMBL" id="KAG7163428.1"/>
    </source>
</evidence>
<feature type="region of interest" description="Disordered" evidence="1">
    <location>
        <begin position="86"/>
        <end position="191"/>
    </location>
</feature>
<proteinExistence type="predicted"/>
<feature type="compositionally biased region" description="Gly residues" evidence="1">
    <location>
        <begin position="41"/>
        <end position="61"/>
    </location>
</feature>
<feature type="compositionally biased region" description="Basic and acidic residues" evidence="1">
    <location>
        <begin position="322"/>
        <end position="337"/>
    </location>
</feature>
<organism evidence="2 3">
    <name type="scientific">Homarus americanus</name>
    <name type="common">American lobster</name>
    <dbReference type="NCBI Taxonomy" id="6706"/>
    <lineage>
        <taxon>Eukaryota</taxon>
        <taxon>Metazoa</taxon>
        <taxon>Ecdysozoa</taxon>
        <taxon>Arthropoda</taxon>
        <taxon>Crustacea</taxon>
        <taxon>Multicrustacea</taxon>
        <taxon>Malacostraca</taxon>
        <taxon>Eumalacostraca</taxon>
        <taxon>Eucarida</taxon>
        <taxon>Decapoda</taxon>
        <taxon>Pleocyemata</taxon>
        <taxon>Astacidea</taxon>
        <taxon>Nephropoidea</taxon>
        <taxon>Nephropidae</taxon>
        <taxon>Homarus</taxon>
    </lineage>
</organism>
<gene>
    <name evidence="2" type="primary">PPP6R3-L2</name>
    <name evidence="2" type="ORF">Hamer_G004574</name>
</gene>
<accession>A0A8J5JWA2</accession>
<feature type="region of interest" description="Disordered" evidence="1">
    <location>
        <begin position="38"/>
        <end position="66"/>
    </location>
</feature>
<protein>
    <submittedName>
        <fullName evidence="2">Putative Serine/threonine-protein phosphatase 6 regulatory subunit 3-like 2</fullName>
    </submittedName>
</protein>